<sequence length="154" mass="17748">MGERKEFEYYVITGAMLLLVLMGVLQILFRFVLNFSLSWTEELSRYLFILMVYTGASLALKRKKHVRVELIDIYVKSKIKRCIFIFNDIVMIWLLLLVGYAGLKISITTYEMEQLSPALGLPMYLVYGIIPLTFLFGACRAFQVLIAEIKGGKE</sequence>
<dbReference type="RefSeq" id="WP_005979165.1">
    <property type="nucleotide sequence ID" value="NZ_BAABXY010000001.1"/>
</dbReference>
<name>A0AAX1TTP3_9FUSO</name>
<evidence type="ECO:0000313" key="12">
    <source>
        <dbReference type="Proteomes" id="UP000249008"/>
    </source>
</evidence>
<keyword evidence="7 9" id="KW-0472">Membrane</keyword>
<dbReference type="GeneID" id="78454915"/>
<gene>
    <name evidence="11" type="primary">siaT_1</name>
    <name evidence="11" type="ORF">NCTC12112_00320</name>
</gene>
<dbReference type="KEGG" id="ful:C4N20_08840"/>
<evidence type="ECO:0000259" key="10">
    <source>
        <dbReference type="Pfam" id="PF04290"/>
    </source>
</evidence>
<comment type="similarity">
    <text evidence="8">Belongs to the TRAP transporter small permease family.</text>
</comment>
<dbReference type="InterPro" id="IPR055348">
    <property type="entry name" value="DctQ"/>
</dbReference>
<feature type="transmembrane region" description="Helical" evidence="9">
    <location>
        <begin position="82"/>
        <end position="103"/>
    </location>
</feature>
<evidence type="ECO:0000256" key="5">
    <source>
        <dbReference type="ARBA" id="ARBA00022692"/>
    </source>
</evidence>
<evidence type="ECO:0000313" key="11">
    <source>
        <dbReference type="EMBL" id="SQI99952.1"/>
    </source>
</evidence>
<feature type="transmembrane region" description="Helical" evidence="9">
    <location>
        <begin position="7"/>
        <end position="31"/>
    </location>
</feature>
<reference evidence="11 12" key="1">
    <citation type="submission" date="2018-06" db="EMBL/GenBank/DDBJ databases">
        <authorList>
            <consortium name="Pathogen Informatics"/>
            <person name="Doyle S."/>
        </authorList>
    </citation>
    <scope>NUCLEOTIDE SEQUENCE [LARGE SCALE GENOMIC DNA]</scope>
    <source>
        <strain evidence="11 12">NCTC12112</strain>
    </source>
</reference>
<proteinExistence type="inferred from homology"/>
<dbReference type="Pfam" id="PF04290">
    <property type="entry name" value="DctQ"/>
    <property type="match status" value="1"/>
</dbReference>
<keyword evidence="3" id="KW-1003">Cell membrane</keyword>
<dbReference type="GO" id="GO:0005886">
    <property type="term" value="C:plasma membrane"/>
    <property type="evidence" value="ECO:0007669"/>
    <property type="project" value="UniProtKB-SubCell"/>
</dbReference>
<evidence type="ECO:0000256" key="2">
    <source>
        <dbReference type="ARBA" id="ARBA00022448"/>
    </source>
</evidence>
<evidence type="ECO:0000256" key="3">
    <source>
        <dbReference type="ARBA" id="ARBA00022475"/>
    </source>
</evidence>
<keyword evidence="5 9" id="KW-0812">Transmembrane</keyword>
<comment type="subcellular location">
    <subcellularLocation>
        <location evidence="1">Cell inner membrane</location>
        <topology evidence="1">Multi-pass membrane protein</topology>
    </subcellularLocation>
</comment>
<keyword evidence="4" id="KW-0997">Cell inner membrane</keyword>
<dbReference type="EMBL" id="LS483487">
    <property type="protein sequence ID" value="SQI99952.1"/>
    <property type="molecule type" value="Genomic_DNA"/>
</dbReference>
<evidence type="ECO:0000256" key="6">
    <source>
        <dbReference type="ARBA" id="ARBA00022989"/>
    </source>
</evidence>
<dbReference type="Proteomes" id="UP000249008">
    <property type="component" value="Chromosome 1"/>
</dbReference>
<dbReference type="PANTHER" id="PTHR35011">
    <property type="entry name" value="2,3-DIKETO-L-GULONATE TRAP TRANSPORTER SMALL PERMEASE PROTEIN YIAM"/>
    <property type="match status" value="1"/>
</dbReference>
<feature type="transmembrane region" description="Helical" evidence="9">
    <location>
        <begin position="43"/>
        <end position="61"/>
    </location>
</feature>
<protein>
    <submittedName>
        <fullName evidence="11">Neu5Ac permease</fullName>
    </submittedName>
</protein>
<evidence type="ECO:0000256" key="4">
    <source>
        <dbReference type="ARBA" id="ARBA00022519"/>
    </source>
</evidence>
<evidence type="ECO:0000256" key="9">
    <source>
        <dbReference type="SAM" id="Phobius"/>
    </source>
</evidence>
<accession>A0AAX1TTP3</accession>
<evidence type="ECO:0000256" key="8">
    <source>
        <dbReference type="ARBA" id="ARBA00038436"/>
    </source>
</evidence>
<evidence type="ECO:0000256" key="7">
    <source>
        <dbReference type="ARBA" id="ARBA00023136"/>
    </source>
</evidence>
<evidence type="ECO:0000256" key="1">
    <source>
        <dbReference type="ARBA" id="ARBA00004429"/>
    </source>
</evidence>
<keyword evidence="2" id="KW-0813">Transport</keyword>
<keyword evidence="6 9" id="KW-1133">Transmembrane helix</keyword>
<dbReference type="AlphaFoldDB" id="A0AAX1TTP3"/>
<feature type="transmembrane region" description="Helical" evidence="9">
    <location>
        <begin position="123"/>
        <end position="146"/>
    </location>
</feature>
<dbReference type="InterPro" id="IPR007387">
    <property type="entry name" value="TRAP_DctQ"/>
</dbReference>
<feature type="domain" description="Tripartite ATP-independent periplasmic transporters DctQ component" evidence="10">
    <location>
        <begin position="19"/>
        <end position="149"/>
    </location>
</feature>
<organism evidence="11 12">
    <name type="scientific">Fusobacterium ulcerans</name>
    <dbReference type="NCBI Taxonomy" id="861"/>
    <lineage>
        <taxon>Bacteria</taxon>
        <taxon>Fusobacteriati</taxon>
        <taxon>Fusobacteriota</taxon>
        <taxon>Fusobacteriia</taxon>
        <taxon>Fusobacteriales</taxon>
        <taxon>Fusobacteriaceae</taxon>
        <taxon>Fusobacterium</taxon>
    </lineage>
</organism>